<evidence type="ECO:0000313" key="4">
    <source>
        <dbReference type="EMBL" id="HCT57735.1"/>
    </source>
</evidence>
<accession>A0A3D4V9F7</accession>
<feature type="signal peptide" evidence="2">
    <location>
        <begin position="1"/>
        <end position="23"/>
    </location>
</feature>
<evidence type="ECO:0000259" key="3">
    <source>
        <dbReference type="Pfam" id="PF00326"/>
    </source>
</evidence>
<dbReference type="OMA" id="HRRILEW"/>
<dbReference type="AlphaFoldDB" id="A0A3D4V9F7"/>
<dbReference type="SUPFAM" id="SSF82171">
    <property type="entry name" value="DPP6 N-terminal domain-like"/>
    <property type="match status" value="1"/>
</dbReference>
<evidence type="ECO:0000256" key="2">
    <source>
        <dbReference type="SAM" id="SignalP"/>
    </source>
</evidence>
<feature type="chain" id="PRO_5017563254" evidence="2">
    <location>
        <begin position="24"/>
        <end position="911"/>
    </location>
</feature>
<organism evidence="4 5">
    <name type="scientific">Gemmatimonas aurantiaca</name>
    <dbReference type="NCBI Taxonomy" id="173480"/>
    <lineage>
        <taxon>Bacteria</taxon>
        <taxon>Pseudomonadati</taxon>
        <taxon>Gemmatimonadota</taxon>
        <taxon>Gemmatimonadia</taxon>
        <taxon>Gemmatimonadales</taxon>
        <taxon>Gemmatimonadaceae</taxon>
        <taxon>Gemmatimonas</taxon>
    </lineage>
</organism>
<keyword evidence="1" id="KW-0378">Hydrolase</keyword>
<dbReference type="PANTHER" id="PTHR42776">
    <property type="entry name" value="SERINE PEPTIDASE S9 FAMILY MEMBER"/>
    <property type="match status" value="1"/>
</dbReference>
<dbReference type="Pfam" id="PF00326">
    <property type="entry name" value="Peptidase_S9"/>
    <property type="match status" value="1"/>
</dbReference>
<evidence type="ECO:0000256" key="1">
    <source>
        <dbReference type="ARBA" id="ARBA00022801"/>
    </source>
</evidence>
<sequence length="911" mass="100265">MRRTTAPFVPAALLLGAALGAQPKPTVTPADFAQWEVPGAPRISPRGDWTALPISRLNDDNEVRLIGGPRDTTIVVPFGSPVTFGASNEWVGMLIGMSTAERERLTKEKKPIRNSVQLRNLANGQVITEAEVSGFTFSANGRYAALTRYPAEGKQVSDVVVYDLARGTRLTFSSVREHTWADAAGAGGALLALAIDGDGSSGHSVQLYDAAGNSLRVLENGGAPYRALAWRRQSLEFAALRGVVDKAFRDTAYVVLNWRDVTATAAPRTLDGSKATGFPAGVRIAEHRRPSWSRDGQVLFFGTRPRLTVADAIKKSAEKVSDVEIWHTNDVRMFAQQKVQEAQDLRSTLLAAWRADDRVVPVGTDLNEQSAALESGRWATEIDRKPYPWEWKFGRNVQDVYAVNLETGARSKVLERVRHYYGGDPTGTKLAWSDGRDYWVVDLASGKRTNLTASVTRGGKADFVDHDDDHPTDIPHIFPIVAWSKQGDALLVNDTHDVWRLAADGSAATRLTNGAREQVAHRLVSAAGFNASVVDRAVDLSAPQYFALTGRQTKQSGYARLNADGTVQRLLLIDAGHSGFVRADSANVVAFLRQRYDTSPNVFVGADPASAKAVTATNPQQSKFAWGKVELMNFRSTINVPLQALLYYPANYDPAKKYPLIVYTYERLTQGLHGYIAPNNRNYYNATVFSQEGYFVLMPDIVFRPREPGIGTKYAVEPAVRTLIAKGLVDAKRVGHVGHSQGGYEAAYLATHSNLFQTTIVGSGITDMISFAGQLHWSGGTAEFDHWETGQFRMQVAPWEDMKAMLDNSPLARVHQMQAKSMLIEIGSDDGTVDPRQGSLFYNYARRAGKHVVMLTYPGEGHGLTKRENQRDYQTRILEWFGHYLKGEPAAKWITNGQTALERRAILDANK</sequence>
<dbReference type="Gene3D" id="3.40.50.1820">
    <property type="entry name" value="alpha/beta hydrolase"/>
    <property type="match status" value="1"/>
</dbReference>
<reference evidence="4 5" key="1">
    <citation type="journal article" date="2018" name="Nat. Biotechnol.">
        <title>A standardized bacterial taxonomy based on genome phylogeny substantially revises the tree of life.</title>
        <authorList>
            <person name="Parks D.H."/>
            <person name="Chuvochina M."/>
            <person name="Waite D.W."/>
            <person name="Rinke C."/>
            <person name="Skarshewski A."/>
            <person name="Chaumeil P.A."/>
            <person name="Hugenholtz P."/>
        </authorList>
    </citation>
    <scope>NUCLEOTIDE SEQUENCE [LARGE SCALE GENOMIC DNA]</scope>
    <source>
        <strain evidence="4">UBA8844</strain>
    </source>
</reference>
<evidence type="ECO:0000313" key="5">
    <source>
        <dbReference type="Proteomes" id="UP000264071"/>
    </source>
</evidence>
<keyword evidence="2" id="KW-0732">Signal</keyword>
<dbReference type="InterPro" id="IPR001375">
    <property type="entry name" value="Peptidase_S9_cat"/>
</dbReference>
<dbReference type="GO" id="GO:0006508">
    <property type="term" value="P:proteolysis"/>
    <property type="evidence" value="ECO:0007669"/>
    <property type="project" value="InterPro"/>
</dbReference>
<feature type="domain" description="Peptidase S9 prolyl oligopeptidase catalytic" evidence="3">
    <location>
        <begin position="719"/>
        <end position="887"/>
    </location>
</feature>
<dbReference type="SUPFAM" id="SSF53474">
    <property type="entry name" value="alpha/beta-Hydrolases"/>
    <property type="match status" value="1"/>
</dbReference>
<comment type="caution">
    <text evidence="4">The sequence shown here is derived from an EMBL/GenBank/DDBJ whole genome shotgun (WGS) entry which is preliminary data.</text>
</comment>
<dbReference type="InterPro" id="IPR011042">
    <property type="entry name" value="6-blade_b-propeller_TolB-like"/>
</dbReference>
<dbReference type="Gene3D" id="2.120.10.30">
    <property type="entry name" value="TolB, C-terminal domain"/>
    <property type="match status" value="1"/>
</dbReference>
<dbReference type="Proteomes" id="UP000264071">
    <property type="component" value="Unassembled WGS sequence"/>
</dbReference>
<dbReference type="EMBL" id="DPIY01000010">
    <property type="protein sequence ID" value="HCT57735.1"/>
    <property type="molecule type" value="Genomic_DNA"/>
</dbReference>
<dbReference type="GO" id="GO:0004252">
    <property type="term" value="F:serine-type endopeptidase activity"/>
    <property type="evidence" value="ECO:0007669"/>
    <property type="project" value="TreeGrafter"/>
</dbReference>
<name>A0A3D4V9F7_9BACT</name>
<dbReference type="InterPro" id="IPR029058">
    <property type="entry name" value="AB_hydrolase_fold"/>
</dbReference>
<proteinExistence type="predicted"/>
<dbReference type="PANTHER" id="PTHR42776:SF4">
    <property type="entry name" value="ACYLAMINO-ACID-RELEASING ENZYME"/>
    <property type="match status" value="1"/>
</dbReference>
<gene>
    <name evidence="4" type="ORF">DGD08_11095</name>
</gene>
<protein>
    <submittedName>
        <fullName evidence="4">S9 family peptidase</fullName>
    </submittedName>
</protein>